<comment type="caution">
    <text evidence="2">The sequence shown here is derived from an EMBL/GenBank/DDBJ whole genome shotgun (WGS) entry which is preliminary data.</text>
</comment>
<dbReference type="PANTHER" id="PTHR43798:SF33">
    <property type="entry name" value="HYDROLASE, PUTATIVE (AFU_ORTHOLOGUE AFUA_2G14860)-RELATED"/>
    <property type="match status" value="1"/>
</dbReference>
<proteinExistence type="predicted"/>
<evidence type="ECO:0000313" key="3">
    <source>
        <dbReference type="Proteomes" id="UP000751518"/>
    </source>
</evidence>
<dbReference type="AlphaFoldDB" id="A0A955LKI7"/>
<evidence type="ECO:0000313" key="2">
    <source>
        <dbReference type="EMBL" id="MCA9392153.1"/>
    </source>
</evidence>
<dbReference type="GO" id="GO:0016787">
    <property type="term" value="F:hydrolase activity"/>
    <property type="evidence" value="ECO:0007669"/>
    <property type="project" value="UniProtKB-KW"/>
</dbReference>
<sequence length="239" mass="27015">MTKNIVVLHGWGANRTRFTDIQTKLESLGYNMFVPDLPGFGEEDPPLEVWGVEEYAHWVHTAVAEMGFSSYVLIGHSFGGQIAAQYANKYADEIDKLILIAPALIRKPRSIGMVAMEKVTKVGKGVFALPFLEGLGESVRENLYRLIGSQSYNHSNGIMKEIMKKVIREDVSHNVVSLTRPCLVLWGTKDGDTSLREAQQLLSQNKNVEVMPFEGADHNFYREDKYDIVKYIDDFVKKE</sequence>
<dbReference type="InterPro" id="IPR029058">
    <property type="entry name" value="AB_hydrolase_fold"/>
</dbReference>
<dbReference type="InterPro" id="IPR050266">
    <property type="entry name" value="AB_hydrolase_sf"/>
</dbReference>
<dbReference type="Pfam" id="PF00561">
    <property type="entry name" value="Abhydrolase_1"/>
    <property type="match status" value="1"/>
</dbReference>
<feature type="domain" description="AB hydrolase-1" evidence="1">
    <location>
        <begin position="4"/>
        <end position="104"/>
    </location>
</feature>
<dbReference type="SUPFAM" id="SSF53474">
    <property type="entry name" value="alpha/beta-Hydrolases"/>
    <property type="match status" value="1"/>
</dbReference>
<dbReference type="Proteomes" id="UP000751518">
    <property type="component" value="Unassembled WGS sequence"/>
</dbReference>
<reference evidence="2" key="1">
    <citation type="submission" date="2020-04" db="EMBL/GenBank/DDBJ databases">
        <authorList>
            <person name="Zhang T."/>
        </authorList>
    </citation>
    <scope>NUCLEOTIDE SEQUENCE</scope>
    <source>
        <strain evidence="2">HKST-UBA03</strain>
    </source>
</reference>
<name>A0A955LKI7_UNCKA</name>
<dbReference type="EMBL" id="JAGQKZ010000023">
    <property type="protein sequence ID" value="MCA9392153.1"/>
    <property type="molecule type" value="Genomic_DNA"/>
</dbReference>
<reference evidence="2" key="2">
    <citation type="journal article" date="2021" name="Microbiome">
        <title>Successional dynamics and alternative stable states in a saline activated sludge microbial community over 9 years.</title>
        <authorList>
            <person name="Wang Y."/>
            <person name="Ye J."/>
            <person name="Ju F."/>
            <person name="Liu L."/>
            <person name="Boyd J.A."/>
            <person name="Deng Y."/>
            <person name="Parks D.H."/>
            <person name="Jiang X."/>
            <person name="Yin X."/>
            <person name="Woodcroft B.J."/>
            <person name="Tyson G.W."/>
            <person name="Hugenholtz P."/>
            <person name="Polz M.F."/>
            <person name="Zhang T."/>
        </authorList>
    </citation>
    <scope>NUCLEOTIDE SEQUENCE</scope>
    <source>
        <strain evidence="2">HKST-UBA03</strain>
    </source>
</reference>
<dbReference type="GO" id="GO:0016020">
    <property type="term" value="C:membrane"/>
    <property type="evidence" value="ECO:0007669"/>
    <property type="project" value="TreeGrafter"/>
</dbReference>
<dbReference type="Gene3D" id="3.40.50.1820">
    <property type="entry name" value="alpha/beta hydrolase"/>
    <property type="match status" value="1"/>
</dbReference>
<organism evidence="2 3">
    <name type="scientific">candidate division WWE3 bacterium</name>
    <dbReference type="NCBI Taxonomy" id="2053526"/>
    <lineage>
        <taxon>Bacteria</taxon>
        <taxon>Katanobacteria</taxon>
    </lineage>
</organism>
<gene>
    <name evidence="2" type="ORF">KC614_03030</name>
</gene>
<dbReference type="PRINTS" id="PR00111">
    <property type="entry name" value="ABHYDROLASE"/>
</dbReference>
<accession>A0A955LKI7</accession>
<evidence type="ECO:0000259" key="1">
    <source>
        <dbReference type="Pfam" id="PF00561"/>
    </source>
</evidence>
<dbReference type="InterPro" id="IPR000073">
    <property type="entry name" value="AB_hydrolase_1"/>
</dbReference>
<dbReference type="PANTHER" id="PTHR43798">
    <property type="entry name" value="MONOACYLGLYCEROL LIPASE"/>
    <property type="match status" value="1"/>
</dbReference>
<protein>
    <submittedName>
        <fullName evidence="2">Alpha/beta hydrolase</fullName>
    </submittedName>
</protein>
<keyword evidence="2" id="KW-0378">Hydrolase</keyword>